<feature type="non-terminal residue" evidence="12">
    <location>
        <position position="1"/>
    </location>
</feature>
<dbReference type="InterPro" id="IPR039426">
    <property type="entry name" value="TonB-dep_rcpt-like"/>
</dbReference>
<evidence type="ECO:0000256" key="2">
    <source>
        <dbReference type="ARBA" id="ARBA00022448"/>
    </source>
</evidence>
<reference evidence="12 13" key="1">
    <citation type="submission" date="2018-09" db="EMBL/GenBank/DDBJ databases">
        <authorList>
            <person name="Zhu H."/>
        </authorList>
    </citation>
    <scope>NUCLEOTIDE SEQUENCE [LARGE SCALE GENOMIC DNA]</scope>
    <source>
        <strain evidence="12 13">K1S02-61</strain>
    </source>
</reference>
<dbReference type="Pfam" id="PF00593">
    <property type="entry name" value="TonB_dep_Rec_b-barrel"/>
    <property type="match status" value="1"/>
</dbReference>
<keyword evidence="12" id="KW-0675">Receptor</keyword>
<evidence type="ECO:0000259" key="11">
    <source>
        <dbReference type="Pfam" id="PF00593"/>
    </source>
</evidence>
<evidence type="ECO:0000313" key="12">
    <source>
        <dbReference type="EMBL" id="RJG23930.1"/>
    </source>
</evidence>
<evidence type="ECO:0000256" key="7">
    <source>
        <dbReference type="ARBA" id="ARBA00023065"/>
    </source>
</evidence>
<evidence type="ECO:0000256" key="6">
    <source>
        <dbReference type="ARBA" id="ARBA00023004"/>
    </source>
</evidence>
<evidence type="ECO:0000256" key="10">
    <source>
        <dbReference type="ARBA" id="ARBA00023237"/>
    </source>
</evidence>
<dbReference type="PANTHER" id="PTHR32552">
    <property type="entry name" value="FERRICHROME IRON RECEPTOR-RELATED"/>
    <property type="match status" value="1"/>
</dbReference>
<keyword evidence="3" id="KW-1134">Transmembrane beta strand</keyword>
<dbReference type="InterPro" id="IPR036942">
    <property type="entry name" value="Beta-barrel_TonB_sf"/>
</dbReference>
<dbReference type="AlphaFoldDB" id="A0A418Y6L2"/>
<comment type="caution">
    <text evidence="12">The sequence shown here is derived from an EMBL/GenBank/DDBJ whole genome shotgun (WGS) entry which is preliminary data.</text>
</comment>
<feature type="domain" description="TonB-dependent receptor-like beta-barrel" evidence="11">
    <location>
        <begin position="48"/>
        <end position="466"/>
    </location>
</feature>
<dbReference type="GO" id="GO:0009279">
    <property type="term" value="C:cell outer membrane"/>
    <property type="evidence" value="ECO:0007669"/>
    <property type="project" value="UniProtKB-SubCell"/>
</dbReference>
<dbReference type="Gene3D" id="2.40.170.20">
    <property type="entry name" value="TonB-dependent receptor, beta-barrel domain"/>
    <property type="match status" value="1"/>
</dbReference>
<keyword evidence="13" id="KW-1185">Reference proteome</keyword>
<organism evidence="12 13">
    <name type="scientific">Massilia cavernae</name>
    <dbReference type="NCBI Taxonomy" id="2320864"/>
    <lineage>
        <taxon>Bacteria</taxon>
        <taxon>Pseudomonadati</taxon>
        <taxon>Pseudomonadota</taxon>
        <taxon>Betaproteobacteria</taxon>
        <taxon>Burkholderiales</taxon>
        <taxon>Oxalobacteraceae</taxon>
        <taxon>Telluria group</taxon>
        <taxon>Massilia</taxon>
    </lineage>
</organism>
<keyword evidence="9" id="KW-0472">Membrane</keyword>
<keyword evidence="7" id="KW-0406">Ion transport</keyword>
<proteinExistence type="predicted"/>
<dbReference type="RefSeq" id="WP_119809554.1">
    <property type="nucleotide sequence ID" value="NZ_QYUP01000038.1"/>
</dbReference>
<keyword evidence="10" id="KW-0998">Cell outer membrane</keyword>
<evidence type="ECO:0000256" key="4">
    <source>
        <dbReference type="ARBA" id="ARBA00022496"/>
    </source>
</evidence>
<evidence type="ECO:0000256" key="1">
    <source>
        <dbReference type="ARBA" id="ARBA00004571"/>
    </source>
</evidence>
<gene>
    <name evidence="12" type="ORF">D3872_03835</name>
</gene>
<evidence type="ECO:0000256" key="9">
    <source>
        <dbReference type="ARBA" id="ARBA00023136"/>
    </source>
</evidence>
<evidence type="ECO:0000256" key="8">
    <source>
        <dbReference type="ARBA" id="ARBA00023077"/>
    </source>
</evidence>
<keyword evidence="8" id="KW-0798">TonB box</keyword>
<comment type="subcellular location">
    <subcellularLocation>
        <location evidence="1">Cell outer membrane</location>
        <topology evidence="1">Multi-pass membrane protein</topology>
    </subcellularLocation>
</comment>
<keyword evidence="5" id="KW-0812">Transmembrane</keyword>
<name>A0A418Y6L2_9BURK</name>
<evidence type="ECO:0000313" key="13">
    <source>
        <dbReference type="Proteomes" id="UP000284006"/>
    </source>
</evidence>
<keyword evidence="6" id="KW-0408">Iron</keyword>
<dbReference type="SUPFAM" id="SSF56935">
    <property type="entry name" value="Porins"/>
    <property type="match status" value="1"/>
</dbReference>
<dbReference type="EMBL" id="QYUP01000038">
    <property type="protein sequence ID" value="RJG23930.1"/>
    <property type="molecule type" value="Genomic_DNA"/>
</dbReference>
<keyword evidence="4" id="KW-0410">Iron transport</keyword>
<accession>A0A418Y6L2</accession>
<evidence type="ECO:0000256" key="3">
    <source>
        <dbReference type="ARBA" id="ARBA00022452"/>
    </source>
</evidence>
<protein>
    <submittedName>
        <fullName evidence="12">TonB-dependent receptor</fullName>
    </submittedName>
</protein>
<dbReference type="InterPro" id="IPR000531">
    <property type="entry name" value="Beta-barrel_TonB"/>
</dbReference>
<dbReference type="PANTHER" id="PTHR32552:SF81">
    <property type="entry name" value="TONB-DEPENDENT OUTER MEMBRANE RECEPTOR"/>
    <property type="match status" value="1"/>
</dbReference>
<evidence type="ECO:0000256" key="5">
    <source>
        <dbReference type="ARBA" id="ARBA00022692"/>
    </source>
</evidence>
<keyword evidence="2" id="KW-0813">Transport</keyword>
<dbReference type="Proteomes" id="UP000284006">
    <property type="component" value="Unassembled WGS sequence"/>
</dbReference>
<sequence length="510" mass="55351">TIGQDGYARTVFASSPQLGGGSLLYALELLHKDGPFTQPENYRKANAVLRYSRGYANNGFSISAMAYRGNWNATDQVPQRAIDAGQLGSFDTVDPSDGGKAHRYSLSGTWRRTANESSSKASVYVIRNQLDLYSNFTWFLVDPVNGDQFAQPDRRVTSGLNASHTWHLHAGLPASDLTLGVQLQNDNIFNGLYNTRERRRISVTREDHVVESSAGIYAEAHTRWNDTLRTVAGVRADGYRFDVRSNLAANSGTAHASLASPSLNVIFAPHPNTELYFNLGSGFHSNDARGTTAAIDPATGDAAARSPGLVRSRGMEAGLRHDWTPRLQTSLAIYRLTFDSELTYLGDGGTTEAGLPSIRNGAELSNRFKPLPWLAVDADIAYARARSRGAAPGQDRIAGAVEGVGQLMLAVEPRGAWSGAAGVRYAGPRPLTEDNSVRGGGSATLTARIGYKASSKLRFELEGFNLGNRSDPAIAYYYASRLKGEAEASEDVHFHPLEPRSFRFAAVMQW</sequence>
<dbReference type="GO" id="GO:0006826">
    <property type="term" value="P:iron ion transport"/>
    <property type="evidence" value="ECO:0007669"/>
    <property type="project" value="UniProtKB-KW"/>
</dbReference>